<accession>A0AAN5X8V5</accession>
<dbReference type="InterPro" id="IPR012334">
    <property type="entry name" value="Pectin_lyas_fold"/>
</dbReference>
<organism evidence="2 3">
    <name type="scientific">Cronobacter sakazakii</name>
    <name type="common">Enterobacter sakazakii</name>
    <dbReference type="NCBI Taxonomy" id="28141"/>
    <lineage>
        <taxon>Bacteria</taxon>
        <taxon>Pseudomonadati</taxon>
        <taxon>Pseudomonadota</taxon>
        <taxon>Gammaproteobacteria</taxon>
        <taxon>Enterobacterales</taxon>
        <taxon>Enterobacteriaceae</taxon>
        <taxon>Cronobacter</taxon>
    </lineage>
</organism>
<name>A0AAN5X8V5_CROSK</name>
<feature type="domain" description="Right handed beta helix" evidence="1">
    <location>
        <begin position="448"/>
        <end position="598"/>
    </location>
</feature>
<dbReference type="Pfam" id="PF13229">
    <property type="entry name" value="Beta_helix"/>
    <property type="match status" value="1"/>
</dbReference>
<sequence length="803" mass="84191">MSFIDTARAKKYASISESAAAQAKLYANKLEGAPDYAEQAADAADAAAASAQAAISAEFVINKLAISASESATSAAASAAEAGNAASAAIGQCVRVPEGELIPALPGISERNNSFLVFGSSGDAELLKMDDVPILDGTGKIPVSMIPAIALSEIFVVSSQAAMLDLDVQKGDIAKRTDLGYSFILAAEPASALSNWVQLNDDVLAQLGLSSGASSIGAVDDNGNPSTVQAQLIARVNKAALQSSSGAAGVGAVDASGSSTNVQALLNGKASSSSLSSPYGYNFIGSGSYADIRSYSGTPATSITCYGRATIFDHAYGHFYYDAADTTSPDDDGTVLVDALGRRWKRIINGEVYPEWWGAVADNSTDCSPAFQKAFDYCSGKNLPTTGTGLKLRIRGGRYILASTVHYTWRYDQGIVDDGDMRRLSIEGDGTCNTYLIYTGDQTSPAIHIHGGNGNGIYLRMNVQGFRLFRSLSLTRYLGTGILLERGAVFTFSHVDVGYFNTGLNMQDALYATFDTCDLSGNNQGVSMSLVRASSPNSVLFSRCMFGGCKVRGAYIKNGANVKFDSCTFEATGTDGTNEAILYEGGPHEGGLGMTVSNCYFENNFTLYDINIANNSTHPGTFLLSGNSHNRTSSTRYTTSASINLYSASQTTKVTIQSCGFKGFNSYVASSSRPAYIVQSQYVSVHEINNFYMYPEEYPNLNGFATTGFGLGATGACANISSAGVVNRNFNIQSVTITSTGVYSVTFKKPLTVTPVGTVSISNGIGFATVSTISNTGMTVNTYDASGTAAAKSFDLSVSGSIA</sequence>
<gene>
    <name evidence="2" type="ORF">FZI38_01250</name>
</gene>
<comment type="caution">
    <text evidence="2">The sequence shown here is derived from an EMBL/GenBank/DDBJ whole genome shotgun (WGS) entry which is preliminary data.</text>
</comment>
<dbReference type="Gene3D" id="2.160.20.10">
    <property type="entry name" value="Single-stranded right-handed beta-helix, Pectin lyase-like"/>
    <property type="match status" value="1"/>
</dbReference>
<proteinExistence type="predicted"/>
<dbReference type="InterPro" id="IPR011050">
    <property type="entry name" value="Pectin_lyase_fold/virulence"/>
</dbReference>
<dbReference type="InterPro" id="IPR039448">
    <property type="entry name" value="Beta_helix"/>
</dbReference>
<protein>
    <recommendedName>
        <fullName evidence="1">Right handed beta helix domain-containing protein</fullName>
    </recommendedName>
</protein>
<dbReference type="Proteomes" id="UP000439917">
    <property type="component" value="Unassembled WGS sequence"/>
</dbReference>
<evidence type="ECO:0000313" key="3">
    <source>
        <dbReference type="Proteomes" id="UP000439917"/>
    </source>
</evidence>
<reference evidence="2 3" key="1">
    <citation type="submission" date="2019-09" db="EMBL/GenBank/DDBJ databases">
        <title>Prevalence, distribution, and phylogeny of type two toxin-antitoxin genes possessed by Cronobacter species where C. sakazakii homologs follow sequence type lineages.</title>
        <authorList>
            <person name="Finkelstein S."/>
            <person name="Negrete F."/>
            <person name="Jang H."/>
            <person name="Gopinath G.R."/>
            <person name="Tall B.D."/>
        </authorList>
    </citation>
    <scope>NUCLEOTIDE SEQUENCE [LARGE SCALE GENOMIC DNA]</scope>
    <source>
        <strain evidence="2 3">MOD1_Comp4</strain>
    </source>
</reference>
<dbReference type="SUPFAM" id="SSF51126">
    <property type="entry name" value="Pectin lyase-like"/>
    <property type="match status" value="1"/>
</dbReference>
<dbReference type="AlphaFoldDB" id="A0AAN5X8V5"/>
<evidence type="ECO:0000313" key="2">
    <source>
        <dbReference type="EMBL" id="KAB0880841.1"/>
    </source>
</evidence>
<evidence type="ECO:0000259" key="1">
    <source>
        <dbReference type="Pfam" id="PF13229"/>
    </source>
</evidence>
<dbReference type="EMBL" id="WAGF01000003">
    <property type="protein sequence ID" value="KAB0880841.1"/>
    <property type="molecule type" value="Genomic_DNA"/>
</dbReference>